<protein>
    <recommendedName>
        <fullName evidence="3">RNase H type-1 domain-containing protein</fullName>
    </recommendedName>
</protein>
<dbReference type="AlphaFoldDB" id="A0A7J7MVC5"/>
<dbReference type="OrthoDB" id="1922870at2759"/>
<dbReference type="InterPro" id="IPR044730">
    <property type="entry name" value="RNase_H-like_dom_plant"/>
</dbReference>
<organism evidence="1 2">
    <name type="scientific">Kingdonia uniflora</name>
    <dbReference type="NCBI Taxonomy" id="39325"/>
    <lineage>
        <taxon>Eukaryota</taxon>
        <taxon>Viridiplantae</taxon>
        <taxon>Streptophyta</taxon>
        <taxon>Embryophyta</taxon>
        <taxon>Tracheophyta</taxon>
        <taxon>Spermatophyta</taxon>
        <taxon>Magnoliopsida</taxon>
        <taxon>Ranunculales</taxon>
        <taxon>Circaeasteraceae</taxon>
        <taxon>Kingdonia</taxon>
    </lineage>
</organism>
<comment type="caution">
    <text evidence="1">The sequence shown here is derived from an EMBL/GenBank/DDBJ whole genome shotgun (WGS) entry which is preliminary data.</text>
</comment>
<dbReference type="EMBL" id="JACGCM010001219">
    <property type="protein sequence ID" value="KAF6158767.1"/>
    <property type="molecule type" value="Genomic_DNA"/>
</dbReference>
<evidence type="ECO:0008006" key="3">
    <source>
        <dbReference type="Google" id="ProtNLM"/>
    </source>
</evidence>
<proteinExistence type="predicted"/>
<dbReference type="Proteomes" id="UP000541444">
    <property type="component" value="Unassembled WGS sequence"/>
</dbReference>
<dbReference type="InterPro" id="IPR012337">
    <property type="entry name" value="RNaseH-like_sf"/>
</dbReference>
<keyword evidence="2" id="KW-1185">Reference proteome</keyword>
<name>A0A7J7MVC5_9MAGN</name>
<dbReference type="Gene3D" id="3.30.420.10">
    <property type="entry name" value="Ribonuclease H-like superfamily/Ribonuclease H"/>
    <property type="match status" value="1"/>
</dbReference>
<reference evidence="1 2" key="1">
    <citation type="journal article" date="2020" name="IScience">
        <title>Genome Sequencing of the Endangered Kingdonia uniflora (Circaeasteraceae, Ranunculales) Reveals Potential Mechanisms of Evolutionary Specialization.</title>
        <authorList>
            <person name="Sun Y."/>
            <person name="Deng T."/>
            <person name="Zhang A."/>
            <person name="Moore M.J."/>
            <person name="Landis J.B."/>
            <person name="Lin N."/>
            <person name="Zhang H."/>
            <person name="Zhang X."/>
            <person name="Huang J."/>
            <person name="Zhang X."/>
            <person name="Sun H."/>
            <person name="Wang H."/>
        </authorList>
    </citation>
    <scope>NUCLEOTIDE SEQUENCE [LARGE SCALE GENOMIC DNA]</scope>
    <source>
        <strain evidence="1">TB1705</strain>
        <tissue evidence="1">Leaf</tissue>
    </source>
</reference>
<dbReference type="InterPro" id="IPR036397">
    <property type="entry name" value="RNaseH_sf"/>
</dbReference>
<dbReference type="GO" id="GO:0003676">
    <property type="term" value="F:nucleic acid binding"/>
    <property type="evidence" value="ECO:0007669"/>
    <property type="project" value="InterPro"/>
</dbReference>
<dbReference type="CDD" id="cd06222">
    <property type="entry name" value="RNase_H_like"/>
    <property type="match status" value="1"/>
</dbReference>
<evidence type="ECO:0000313" key="2">
    <source>
        <dbReference type="Proteomes" id="UP000541444"/>
    </source>
</evidence>
<evidence type="ECO:0000313" key="1">
    <source>
        <dbReference type="EMBL" id="KAF6158767.1"/>
    </source>
</evidence>
<gene>
    <name evidence="1" type="ORF">GIB67_040281</name>
</gene>
<accession>A0A7J7MVC5</accession>
<dbReference type="SUPFAM" id="SSF53098">
    <property type="entry name" value="Ribonuclease H-like"/>
    <property type="match status" value="1"/>
</dbReference>
<sequence length="472" mass="53015">MAIANQLVNKTLYNEEELWCQKARVNWLKFGNHNTSYFYALAQIKRNKSLIHVIQTENGRLLEDQDDFKAHIVHFFSDKFTFKDHPKADLVLSQETYGQVFITKKSKLYLEAMNNDKKQKVKDIFRFDEGCQPATYLSIPLVQGTVTKEILRPLALLTPSEIKASQLGGSSSSLDELSILDFLCEDGDCVMGKFLLMTMYKRKALHWFLDVACVPTVLNPPTTCFGNVLSALAYGLDLKTWNQLVVFSYFWELPNHGEIKINTDGAARGNPGKGGIGCIFRDSDNKVLGSLSQGLGLVTNYRAECGVHKNDVSSFSSPGSDPNGFRNVRSHFINGDERNLCPLKGLPNMLLLLLKDHLVSADPEDIHDRTEVATEAREVGIASFQGITILNDFFNQLRKLPISKIQRQVKRMPDIIVFEAKKEGVRSGFIIHAASRINEVPISLTMPKICFGRNVICGWLSRGRTECGKAYL</sequence>